<dbReference type="EMBL" id="PDJC01000001">
    <property type="protein sequence ID" value="PFG17553.1"/>
    <property type="molecule type" value="Genomic_DNA"/>
</dbReference>
<keyword evidence="3" id="KW-0784">Thiamine biosynthesis</keyword>
<keyword evidence="6" id="KW-1185">Reference proteome</keyword>
<dbReference type="PANTHER" id="PTHR20857:SF15">
    <property type="entry name" value="THIAMINE-PHOSPHATE SYNTHASE"/>
    <property type="match status" value="1"/>
</dbReference>
<sequence length="229" mass="24347">MGLATRLGLARLLLITGTRSGPDDLAGFADAAFSGGVDLLQLRQTGAEEDELLACLQALRAVAYRYQGLVSAYESGHLAQRFDADLLQLPERGMSAAKARDFLHEYALVGRSCHGPSAIDAALADPQVNFLTVGPVFPDAGPGLALVRYAAQAAPPADPDAKPWFAITGITADNLDQVLAAGARRVAVSRAITEADDPAAAAHALKDRLRRAWNDDPAMQDLTLKMFRR</sequence>
<reference evidence="5 6" key="1">
    <citation type="submission" date="2017-10" db="EMBL/GenBank/DDBJ databases">
        <title>Sequencing the genomes of 1000 actinobacteria strains.</title>
        <authorList>
            <person name="Klenk H.-P."/>
        </authorList>
    </citation>
    <scope>NUCLEOTIDE SEQUENCE [LARGE SCALE GENOMIC DNA]</scope>
    <source>
        <strain evidence="5 6">DSM 15597</strain>
    </source>
</reference>
<evidence type="ECO:0000313" key="5">
    <source>
        <dbReference type="EMBL" id="PFG17553.1"/>
    </source>
</evidence>
<accession>A0A2A9CSX8</accession>
<feature type="domain" description="Thiamine phosphate synthase/TenI" evidence="4">
    <location>
        <begin position="12"/>
        <end position="192"/>
    </location>
</feature>
<dbReference type="CDD" id="cd00564">
    <property type="entry name" value="TMP_TenI"/>
    <property type="match status" value="1"/>
</dbReference>
<dbReference type="GO" id="GO:0004789">
    <property type="term" value="F:thiamine-phosphate diphosphorylase activity"/>
    <property type="evidence" value="ECO:0007669"/>
    <property type="project" value="TreeGrafter"/>
</dbReference>
<evidence type="ECO:0000259" key="4">
    <source>
        <dbReference type="Pfam" id="PF02581"/>
    </source>
</evidence>
<dbReference type="Pfam" id="PF02581">
    <property type="entry name" value="TMP-TENI"/>
    <property type="match status" value="1"/>
</dbReference>
<gene>
    <name evidence="5" type="ORF">ATK74_2126</name>
</gene>
<dbReference type="AlphaFoldDB" id="A0A2A9CSX8"/>
<dbReference type="InterPro" id="IPR036206">
    <property type="entry name" value="ThiamineP_synth_sf"/>
</dbReference>
<evidence type="ECO:0000256" key="1">
    <source>
        <dbReference type="ARBA" id="ARBA00003814"/>
    </source>
</evidence>
<evidence type="ECO:0000256" key="2">
    <source>
        <dbReference type="ARBA" id="ARBA00004948"/>
    </source>
</evidence>
<evidence type="ECO:0000256" key="3">
    <source>
        <dbReference type="ARBA" id="ARBA00022977"/>
    </source>
</evidence>
<organism evidence="5 6">
    <name type="scientific">Propionicimonas paludicola</name>
    <dbReference type="NCBI Taxonomy" id="185243"/>
    <lineage>
        <taxon>Bacteria</taxon>
        <taxon>Bacillati</taxon>
        <taxon>Actinomycetota</taxon>
        <taxon>Actinomycetes</taxon>
        <taxon>Propionibacteriales</taxon>
        <taxon>Nocardioidaceae</taxon>
        <taxon>Propionicimonas</taxon>
    </lineage>
</organism>
<comment type="pathway">
    <text evidence="2">Cofactor biosynthesis; thiamine diphosphate biosynthesis.</text>
</comment>
<dbReference type="Proteomes" id="UP000226079">
    <property type="component" value="Unassembled WGS sequence"/>
</dbReference>
<protein>
    <submittedName>
        <fullName evidence="5">Thiamine-phosphate diphosphorylase</fullName>
    </submittedName>
</protein>
<dbReference type="InterPro" id="IPR022998">
    <property type="entry name" value="ThiamineP_synth_TenI"/>
</dbReference>
<dbReference type="OrthoDB" id="3243336at2"/>
<dbReference type="PANTHER" id="PTHR20857">
    <property type="entry name" value="THIAMINE-PHOSPHATE PYROPHOSPHORYLASE"/>
    <property type="match status" value="1"/>
</dbReference>
<dbReference type="InterPro" id="IPR013785">
    <property type="entry name" value="Aldolase_TIM"/>
</dbReference>
<dbReference type="GO" id="GO:0005737">
    <property type="term" value="C:cytoplasm"/>
    <property type="evidence" value="ECO:0007669"/>
    <property type="project" value="TreeGrafter"/>
</dbReference>
<evidence type="ECO:0000313" key="6">
    <source>
        <dbReference type="Proteomes" id="UP000226079"/>
    </source>
</evidence>
<proteinExistence type="predicted"/>
<name>A0A2A9CSX8_9ACTN</name>
<comment type="caution">
    <text evidence="5">The sequence shown here is derived from an EMBL/GenBank/DDBJ whole genome shotgun (WGS) entry which is preliminary data.</text>
</comment>
<dbReference type="GO" id="GO:0009228">
    <property type="term" value="P:thiamine biosynthetic process"/>
    <property type="evidence" value="ECO:0007669"/>
    <property type="project" value="UniProtKB-KW"/>
</dbReference>
<comment type="function">
    <text evidence="1">Condenses 4-methyl-5-(beta-hydroxyethyl)thiazole monophosphate (THZ-P) and 2-methyl-4-amino-5-hydroxymethyl pyrimidine pyrophosphate (HMP-PP) to form thiamine monophosphate (TMP).</text>
</comment>
<dbReference type="Gene3D" id="3.20.20.70">
    <property type="entry name" value="Aldolase class I"/>
    <property type="match status" value="1"/>
</dbReference>
<dbReference type="SUPFAM" id="SSF51391">
    <property type="entry name" value="Thiamin phosphate synthase"/>
    <property type="match status" value="1"/>
</dbReference>